<gene>
    <name evidence="2" type="ORF">RXV79_13685</name>
</gene>
<keyword evidence="3" id="KW-1185">Reference proteome</keyword>
<proteinExistence type="predicted"/>
<dbReference type="RefSeq" id="WP_316698140.1">
    <property type="nucleotide sequence ID" value="NZ_CP136336.1"/>
</dbReference>
<name>A0ABZ0CLW7_9BURK</name>
<dbReference type="EMBL" id="CP136336">
    <property type="protein sequence ID" value="WOB05973.1"/>
    <property type="molecule type" value="Genomic_DNA"/>
</dbReference>
<accession>A0ABZ0CLW7</accession>
<evidence type="ECO:0000313" key="3">
    <source>
        <dbReference type="Proteomes" id="UP001303946"/>
    </source>
</evidence>
<organism evidence="2 3">
    <name type="scientific">Piscinibacter gummiphilus</name>
    <dbReference type="NCBI Taxonomy" id="946333"/>
    <lineage>
        <taxon>Bacteria</taxon>
        <taxon>Pseudomonadati</taxon>
        <taxon>Pseudomonadota</taxon>
        <taxon>Betaproteobacteria</taxon>
        <taxon>Burkholderiales</taxon>
        <taxon>Sphaerotilaceae</taxon>
        <taxon>Piscinibacter</taxon>
    </lineage>
</organism>
<reference evidence="2 3" key="1">
    <citation type="submission" date="2023-10" db="EMBL/GenBank/DDBJ databases">
        <title>Bacteria for the degradation of biodegradable plastic PBAT(Polybutylene adipate terephthalate).</title>
        <authorList>
            <person name="Weon H.-Y."/>
            <person name="Yeon J."/>
        </authorList>
    </citation>
    <scope>NUCLEOTIDE SEQUENCE [LARGE SCALE GENOMIC DNA]</scope>
    <source>
        <strain evidence="2 3">SBD 7-3</strain>
    </source>
</reference>
<feature type="region of interest" description="Disordered" evidence="1">
    <location>
        <begin position="33"/>
        <end position="76"/>
    </location>
</feature>
<evidence type="ECO:0000256" key="1">
    <source>
        <dbReference type="SAM" id="MobiDB-lite"/>
    </source>
</evidence>
<feature type="compositionally biased region" description="Basic and acidic residues" evidence="1">
    <location>
        <begin position="37"/>
        <end position="46"/>
    </location>
</feature>
<dbReference type="Proteomes" id="UP001303946">
    <property type="component" value="Chromosome"/>
</dbReference>
<feature type="compositionally biased region" description="Basic and acidic residues" evidence="1">
    <location>
        <begin position="57"/>
        <end position="76"/>
    </location>
</feature>
<sequence length="133" mass="13650">MKQLRLWLIVLLVALLPVRGGMAAAMLCGPMGTSGHAEQRVDAPEHHGHHHAGAEAAHAHHGEAAGAGEAHHDGAGHDNKCTMCSAFCSATPLPSAVPQLPEPATVGATQFADLDAPAPTFQSGGPERPPRSI</sequence>
<evidence type="ECO:0000313" key="2">
    <source>
        <dbReference type="EMBL" id="WOB05973.1"/>
    </source>
</evidence>
<protein>
    <submittedName>
        <fullName evidence="2">DUF2946 family protein</fullName>
    </submittedName>
</protein>